<dbReference type="GeneID" id="93224735"/>
<gene>
    <name evidence="4" type="ORF">EGM181_12035</name>
    <name evidence="1" type="ORF">HWH42_16445</name>
    <name evidence="3" type="ORF">P7E30_01290</name>
    <name evidence="2" type="ORF">QRX88_03465</name>
</gene>
<dbReference type="Proteomes" id="UP000516696">
    <property type="component" value="Chromosome"/>
</dbReference>
<reference evidence="2 7" key="4">
    <citation type="submission" date="2023-06" db="EMBL/GenBank/DDBJ databases">
        <title>Acute promotion of culturable opportunistic pathogens and persistent increase of antibiotic resistance following antibiotic exposure in mouse gut microbiota.</title>
        <authorList>
            <person name="Li L."/>
            <person name="Wang B."/>
            <person name="Sun Y."/>
            <person name="Wang M."/>
            <person name="Xu H."/>
        </authorList>
    </citation>
    <scope>NUCLEOTIDE SEQUENCE [LARGE SCALE GENOMIC DNA]</scope>
    <source>
        <strain evidence="2 7">CRI2_2</strain>
    </source>
</reference>
<dbReference type="Gene3D" id="3.40.1410.10">
    <property type="entry name" value="Chorismate lyase-like"/>
    <property type="match status" value="1"/>
</dbReference>
<reference evidence="4 5" key="1">
    <citation type="submission" date="2020-03" db="EMBL/GenBank/DDBJ databases">
        <title>Characterization of ganglioside-mimicking enterococci.</title>
        <authorList>
            <person name="Patry R.T."/>
            <person name="Nothaft H."/>
            <person name="Bridger R."/>
            <person name="Shajahan A."/>
            <person name="Huynh S."/>
            <person name="Sanchez S."/>
            <person name="Azadi P."/>
            <person name="Cooper K."/>
            <person name="Miller W.G."/>
            <person name="Parker C.T."/>
            <person name="Wells L."/>
            <person name="Szymanski C.M."/>
        </authorList>
    </citation>
    <scope>NUCLEOTIDE SEQUENCE [LARGE SCALE GENOMIC DNA]</scope>
    <source>
        <strain evidence="4 5">EGM181</strain>
    </source>
</reference>
<evidence type="ECO:0000313" key="7">
    <source>
        <dbReference type="Proteomes" id="UP001241571"/>
    </source>
</evidence>
<organism evidence="1 6">
    <name type="scientific">Enterococcus gallinarum</name>
    <dbReference type="NCBI Taxonomy" id="1353"/>
    <lineage>
        <taxon>Bacteria</taxon>
        <taxon>Bacillati</taxon>
        <taxon>Bacillota</taxon>
        <taxon>Bacilli</taxon>
        <taxon>Lactobacillales</taxon>
        <taxon>Enterococcaceae</taxon>
        <taxon>Enterococcus</taxon>
    </lineage>
</organism>
<dbReference type="EMBL" id="CP050485">
    <property type="protein sequence ID" value="QOG27939.1"/>
    <property type="molecule type" value="Genomic_DNA"/>
</dbReference>
<name>A0A2K3QZV7_ENTGA</name>
<reference evidence="3" key="3">
    <citation type="submission" date="2023-03" db="EMBL/GenBank/DDBJ databases">
        <authorList>
            <person name="Shen W."/>
            <person name="Cai J."/>
        </authorList>
    </citation>
    <scope>NUCLEOTIDE SEQUENCE</scope>
    <source>
        <strain evidence="3">K69-2</strain>
    </source>
</reference>
<evidence type="ECO:0000313" key="2">
    <source>
        <dbReference type="EMBL" id="MDL4934777.1"/>
    </source>
</evidence>
<evidence type="ECO:0000313" key="4">
    <source>
        <dbReference type="EMBL" id="QOG27939.1"/>
    </source>
</evidence>
<accession>A0A2K3QZV7</accession>
<dbReference type="EMBL" id="JABXJK010000082">
    <property type="protein sequence ID" value="MBA0974160.1"/>
    <property type="molecule type" value="Genomic_DNA"/>
</dbReference>
<dbReference type="SUPFAM" id="SSF64288">
    <property type="entry name" value="Chorismate lyase-like"/>
    <property type="match status" value="1"/>
</dbReference>
<dbReference type="AlphaFoldDB" id="A0A2K3QZV7"/>
<dbReference type="EMBL" id="JARPZN010000001">
    <property type="protein sequence ID" value="MDT2688838.1"/>
    <property type="molecule type" value="Genomic_DNA"/>
</dbReference>
<sequence>MRIKKKIREYHTPFARVADKRLELTLSSETIAEKKNFYNVLFNDDRIGDVMQREFLLQEGKKPVALLKSWIPVDYLVERKNADVELLVDQSKGVSSIRKEIALSWPNEIEAQQLQIIGDSQVLIEKTFFLDQDKTIIRYEEEISDPDAYLFEE</sequence>
<dbReference type="Proteomes" id="UP000571857">
    <property type="component" value="Unassembled WGS sequence"/>
</dbReference>
<proteinExistence type="predicted"/>
<dbReference type="Proteomes" id="UP001241571">
    <property type="component" value="Unassembled WGS sequence"/>
</dbReference>
<reference evidence="1 6" key="2">
    <citation type="submission" date="2020-06" db="EMBL/GenBank/DDBJ databases">
        <title>Crossreactivity between MHC class I-restricted antigens from cancer cells and an enterococcal bacteriophage.</title>
        <authorList>
            <person name="Fluckiger A."/>
            <person name="Daillere R."/>
            <person name="Sassi M."/>
            <person name="Cattoir V."/>
            <person name="Kroemer G."/>
            <person name="Zitvogel L."/>
        </authorList>
    </citation>
    <scope>NUCLEOTIDE SEQUENCE [LARGE SCALE GENOMIC DNA]</scope>
    <source>
        <strain evidence="1 6">EG4</strain>
    </source>
</reference>
<evidence type="ECO:0000313" key="5">
    <source>
        <dbReference type="Proteomes" id="UP000516696"/>
    </source>
</evidence>
<dbReference type="Proteomes" id="UP001183682">
    <property type="component" value="Unassembled WGS sequence"/>
</dbReference>
<dbReference type="EMBL" id="JASUBT010000002">
    <property type="protein sequence ID" value="MDL4934777.1"/>
    <property type="molecule type" value="Genomic_DNA"/>
</dbReference>
<dbReference type="RefSeq" id="WP_034704255.1">
    <property type="nucleotide sequence ID" value="NZ_BSYC01000001.1"/>
</dbReference>
<evidence type="ECO:0000313" key="6">
    <source>
        <dbReference type="Proteomes" id="UP000571857"/>
    </source>
</evidence>
<protein>
    <submittedName>
        <fullName evidence="1">Uncharacterized protein</fullName>
    </submittedName>
</protein>
<dbReference type="InterPro" id="IPR028978">
    <property type="entry name" value="Chorismate_lyase_/UTRA_dom_sf"/>
</dbReference>
<evidence type="ECO:0000313" key="3">
    <source>
        <dbReference type="EMBL" id="MDT2688838.1"/>
    </source>
</evidence>
<evidence type="ECO:0000313" key="1">
    <source>
        <dbReference type="EMBL" id="MBA0974160.1"/>
    </source>
</evidence>